<dbReference type="Pfam" id="PF01712">
    <property type="entry name" value="dNK"/>
    <property type="match status" value="1"/>
</dbReference>
<feature type="domain" description="Deoxynucleoside kinase" evidence="2">
    <location>
        <begin position="10"/>
        <end position="201"/>
    </location>
</feature>
<dbReference type="GO" id="GO:0005524">
    <property type="term" value="F:ATP binding"/>
    <property type="evidence" value="ECO:0007669"/>
    <property type="project" value="UniProtKB-KW"/>
</dbReference>
<dbReference type="SUPFAM" id="SSF52540">
    <property type="entry name" value="P-loop containing nucleoside triphosphate hydrolases"/>
    <property type="match status" value="1"/>
</dbReference>
<dbReference type="HOGENOM" id="CLU_030466_2_1_10"/>
<dbReference type="AlphaFoldDB" id="F4L3H5"/>
<reference key="2">
    <citation type="submission" date="2011-04" db="EMBL/GenBank/DDBJ databases">
        <title>Complete sequence of chromosome of Haliscomenobacter hydrossis DSM 1100.</title>
        <authorList>
            <consortium name="US DOE Joint Genome Institute (JGI-PGF)"/>
            <person name="Lucas S."/>
            <person name="Han J."/>
            <person name="Lapidus A."/>
            <person name="Bruce D."/>
            <person name="Goodwin L."/>
            <person name="Pitluck S."/>
            <person name="Peters L."/>
            <person name="Kyrpides N."/>
            <person name="Mavromatis K."/>
            <person name="Ivanova N."/>
            <person name="Ovchinnikova G."/>
            <person name="Pagani I."/>
            <person name="Daligault H."/>
            <person name="Detter J.C."/>
            <person name="Han C."/>
            <person name="Land M."/>
            <person name="Hauser L."/>
            <person name="Markowitz V."/>
            <person name="Cheng J.-F."/>
            <person name="Hugenholtz P."/>
            <person name="Woyke T."/>
            <person name="Wu D."/>
            <person name="Verbarg S."/>
            <person name="Frueling A."/>
            <person name="Brambilla E."/>
            <person name="Klenk H.-P."/>
            <person name="Eisen J.A."/>
        </authorList>
    </citation>
    <scope>NUCLEOTIDE SEQUENCE</scope>
    <source>
        <strain>DSM 1100</strain>
    </source>
</reference>
<dbReference type="CDD" id="cd01673">
    <property type="entry name" value="dNK"/>
    <property type="match status" value="1"/>
</dbReference>
<dbReference type="KEGG" id="hhy:Halhy_5126"/>
<name>F4L3H5_HALH1</name>
<dbReference type="Gene3D" id="3.40.50.300">
    <property type="entry name" value="P-loop containing nucleotide triphosphate hydrolases"/>
    <property type="match status" value="1"/>
</dbReference>
<dbReference type="GO" id="GO:0005737">
    <property type="term" value="C:cytoplasm"/>
    <property type="evidence" value="ECO:0007669"/>
    <property type="project" value="TreeGrafter"/>
</dbReference>
<dbReference type="InterPro" id="IPR031314">
    <property type="entry name" value="DNK_dom"/>
</dbReference>
<dbReference type="RefSeq" id="WP_013767487.1">
    <property type="nucleotide sequence ID" value="NC_015510.1"/>
</dbReference>
<keyword evidence="3" id="KW-0808">Transferase</keyword>
<keyword evidence="3" id="KW-0418">Kinase</keyword>
<proteinExistence type="predicted"/>
<accession>F4L3H5</accession>
<dbReference type="InterPro" id="IPR002624">
    <property type="entry name" value="DCK/DGK"/>
</dbReference>
<dbReference type="PANTHER" id="PTHR10513:SF46">
    <property type="entry name" value="DEOXYGUANOSINE KINASE"/>
    <property type="match status" value="1"/>
</dbReference>
<dbReference type="PIRSF" id="PIRSF000705">
    <property type="entry name" value="DNK"/>
    <property type="match status" value="1"/>
</dbReference>
<dbReference type="PANTHER" id="PTHR10513">
    <property type="entry name" value="DEOXYNUCLEOSIDE KINASE"/>
    <property type="match status" value="1"/>
</dbReference>
<organism evidence="3 4">
    <name type="scientific">Haliscomenobacter hydrossis (strain ATCC 27775 / DSM 1100 / LMG 10767 / O)</name>
    <dbReference type="NCBI Taxonomy" id="760192"/>
    <lineage>
        <taxon>Bacteria</taxon>
        <taxon>Pseudomonadati</taxon>
        <taxon>Bacteroidota</taxon>
        <taxon>Saprospiria</taxon>
        <taxon>Saprospirales</taxon>
        <taxon>Haliscomenobacteraceae</taxon>
        <taxon>Haliscomenobacter</taxon>
    </lineage>
</organism>
<dbReference type="eggNOG" id="COG1428">
    <property type="taxonomic scope" value="Bacteria"/>
</dbReference>
<keyword evidence="4" id="KW-1185">Reference proteome</keyword>
<evidence type="ECO:0000313" key="3">
    <source>
        <dbReference type="EMBL" id="AEE52952.1"/>
    </source>
</evidence>
<evidence type="ECO:0000256" key="1">
    <source>
        <dbReference type="PIRSR" id="PIRSR000705-3"/>
    </source>
</evidence>
<evidence type="ECO:0000259" key="2">
    <source>
        <dbReference type="Pfam" id="PF01712"/>
    </source>
</evidence>
<keyword evidence="1" id="KW-0067">ATP-binding</keyword>
<dbReference type="Proteomes" id="UP000008461">
    <property type="component" value="Chromosome"/>
</dbReference>
<feature type="binding site" evidence="1">
    <location>
        <begin position="185"/>
        <end position="187"/>
    </location>
    <ligand>
        <name>ATP</name>
        <dbReference type="ChEBI" id="CHEBI:30616"/>
    </ligand>
</feature>
<keyword evidence="1" id="KW-0547">Nucleotide-binding</keyword>
<feature type="binding site" evidence="1">
    <location>
        <begin position="14"/>
        <end position="22"/>
    </location>
    <ligand>
        <name>ATP</name>
        <dbReference type="ChEBI" id="CHEBI:30616"/>
    </ligand>
</feature>
<dbReference type="EMBL" id="CP002691">
    <property type="protein sequence ID" value="AEE52952.1"/>
    <property type="molecule type" value="Genomic_DNA"/>
</dbReference>
<reference evidence="3 4" key="1">
    <citation type="journal article" date="2011" name="Stand. Genomic Sci.">
        <title>Complete genome sequence of Haliscomenobacter hydrossis type strain (O).</title>
        <authorList>
            <consortium name="US DOE Joint Genome Institute (JGI-PGF)"/>
            <person name="Daligault H."/>
            <person name="Lapidus A."/>
            <person name="Zeytun A."/>
            <person name="Nolan M."/>
            <person name="Lucas S."/>
            <person name="Del Rio T.G."/>
            <person name="Tice H."/>
            <person name="Cheng J.F."/>
            <person name="Tapia R."/>
            <person name="Han C."/>
            <person name="Goodwin L."/>
            <person name="Pitluck S."/>
            <person name="Liolios K."/>
            <person name="Pagani I."/>
            <person name="Ivanova N."/>
            <person name="Huntemann M."/>
            <person name="Mavromatis K."/>
            <person name="Mikhailova N."/>
            <person name="Pati A."/>
            <person name="Chen A."/>
            <person name="Palaniappan K."/>
            <person name="Land M."/>
            <person name="Hauser L."/>
            <person name="Brambilla E.M."/>
            <person name="Rohde M."/>
            <person name="Verbarg S."/>
            <person name="Goker M."/>
            <person name="Bristow J."/>
            <person name="Eisen J.A."/>
            <person name="Markowitz V."/>
            <person name="Hugenholtz P."/>
            <person name="Kyrpides N.C."/>
            <person name="Klenk H.P."/>
            <person name="Woyke T."/>
        </authorList>
    </citation>
    <scope>NUCLEOTIDE SEQUENCE [LARGE SCALE GENOMIC DNA]</scope>
    <source>
        <strain evidence="4">ATCC 27775 / DSM 1100 / LMG 10767 / O</strain>
    </source>
</reference>
<protein>
    <submittedName>
        <fullName evidence="3">Deoxynucleoside kinase</fullName>
    </submittedName>
</protein>
<sequence length="214" mass="25466">MMNTFPYQFIAIEGNIGAGKTTLSNQLAEEYGCRLILEQFTDNPFLPLFYDNPERYSFPVELFFMTERHKQLQEELSQTDLFQQSIIADYFFIKTLLFAKNNLKEEEYRLFQRLFNVLNSTFPRPDLLVYLHRPVERLLHHIRKRGRTFEQDITGTYLEQIQASYLEFFRTETAIPILIIELEDLDFANEIAAYQQVKDLIFQEYGPGVHRKQP</sequence>
<dbReference type="InterPro" id="IPR050566">
    <property type="entry name" value="Deoxyribonucleoside_kinase"/>
</dbReference>
<dbReference type="InterPro" id="IPR027417">
    <property type="entry name" value="P-loop_NTPase"/>
</dbReference>
<dbReference type="GO" id="GO:0019136">
    <property type="term" value="F:deoxynucleoside kinase activity"/>
    <property type="evidence" value="ECO:0007669"/>
    <property type="project" value="InterPro"/>
</dbReference>
<gene>
    <name evidence="3" type="ordered locus">Halhy_5126</name>
</gene>
<evidence type="ECO:0000313" key="4">
    <source>
        <dbReference type="Proteomes" id="UP000008461"/>
    </source>
</evidence>
<dbReference type="STRING" id="760192.Halhy_5126"/>